<name>A0ABT5F527_9BACT</name>
<dbReference type="Proteomes" id="UP001221411">
    <property type="component" value="Unassembled WGS sequence"/>
</dbReference>
<reference evidence="1 2" key="1">
    <citation type="submission" date="2022-11" db="EMBL/GenBank/DDBJ databases">
        <title>Minimal conservation of predation-associated metabolite biosynthetic gene clusters underscores biosynthetic potential of Myxococcota including descriptions for ten novel species: Archangium lansinium sp. nov., Myxococcus landrumus sp. nov., Nannocystis bai.</title>
        <authorList>
            <person name="Ahearne A."/>
            <person name="Stevens C."/>
            <person name="Dowd S."/>
        </authorList>
    </citation>
    <scope>NUCLEOTIDE SEQUENCE [LARGE SCALE GENOMIC DNA]</scope>
    <source>
        <strain evidence="1 2">RJM3</strain>
    </source>
</reference>
<dbReference type="EMBL" id="JAQNDO010000001">
    <property type="protein sequence ID" value="MDC0749056.1"/>
    <property type="molecule type" value="Genomic_DNA"/>
</dbReference>
<organism evidence="1 2">
    <name type="scientific">Polyangium mundeleinium</name>
    <dbReference type="NCBI Taxonomy" id="2995306"/>
    <lineage>
        <taxon>Bacteria</taxon>
        <taxon>Pseudomonadati</taxon>
        <taxon>Myxococcota</taxon>
        <taxon>Polyangia</taxon>
        <taxon>Polyangiales</taxon>
        <taxon>Polyangiaceae</taxon>
        <taxon>Polyangium</taxon>
    </lineage>
</organism>
<sequence>MIPQSFARLDPRFRTAYAHRSDGRLYVESFYLREPESREAASAWYALTYRESERFLEDLAERLRGGLYLVGSDHRIYVPGDKLTHLHRRRVFHGSPASEELAALLIEEIHKIASEVVSLALIEWRALGRGGTPVRLLP</sequence>
<gene>
    <name evidence="1" type="ORF">POL67_47445</name>
</gene>
<keyword evidence="2" id="KW-1185">Reference proteome</keyword>
<proteinExistence type="predicted"/>
<accession>A0ABT5F527</accession>
<evidence type="ECO:0000313" key="2">
    <source>
        <dbReference type="Proteomes" id="UP001221411"/>
    </source>
</evidence>
<dbReference type="RefSeq" id="WP_271928465.1">
    <property type="nucleotide sequence ID" value="NZ_JAQNDO010000001.1"/>
</dbReference>
<evidence type="ECO:0000313" key="1">
    <source>
        <dbReference type="EMBL" id="MDC0749056.1"/>
    </source>
</evidence>
<protein>
    <submittedName>
        <fullName evidence="1">Uncharacterized protein</fullName>
    </submittedName>
</protein>
<comment type="caution">
    <text evidence="1">The sequence shown here is derived from an EMBL/GenBank/DDBJ whole genome shotgun (WGS) entry which is preliminary data.</text>
</comment>